<gene>
    <name evidence="2" type="ORF">Q9L58_002957</name>
</gene>
<keyword evidence="3" id="KW-1185">Reference proteome</keyword>
<evidence type="ECO:0000256" key="1">
    <source>
        <dbReference type="SAM" id="MobiDB-lite"/>
    </source>
</evidence>
<feature type="compositionally biased region" description="Basic and acidic residues" evidence="1">
    <location>
        <begin position="72"/>
        <end position="91"/>
    </location>
</feature>
<feature type="region of interest" description="Disordered" evidence="1">
    <location>
        <begin position="56"/>
        <end position="91"/>
    </location>
</feature>
<name>A0ABR3GR03_9PEZI</name>
<organism evidence="2 3">
    <name type="scientific">Discina gigas</name>
    <dbReference type="NCBI Taxonomy" id="1032678"/>
    <lineage>
        <taxon>Eukaryota</taxon>
        <taxon>Fungi</taxon>
        <taxon>Dikarya</taxon>
        <taxon>Ascomycota</taxon>
        <taxon>Pezizomycotina</taxon>
        <taxon>Pezizomycetes</taxon>
        <taxon>Pezizales</taxon>
        <taxon>Discinaceae</taxon>
        <taxon>Discina</taxon>
    </lineage>
</organism>
<evidence type="ECO:0000313" key="2">
    <source>
        <dbReference type="EMBL" id="KAL0638021.1"/>
    </source>
</evidence>
<proteinExistence type="predicted"/>
<evidence type="ECO:0000313" key="3">
    <source>
        <dbReference type="Proteomes" id="UP001447188"/>
    </source>
</evidence>
<dbReference type="Proteomes" id="UP001447188">
    <property type="component" value="Unassembled WGS sequence"/>
</dbReference>
<accession>A0ABR3GR03</accession>
<reference evidence="2 3" key="1">
    <citation type="submission" date="2024-02" db="EMBL/GenBank/DDBJ databases">
        <title>Discinaceae phylogenomics.</title>
        <authorList>
            <person name="Dirks A.C."/>
            <person name="James T.Y."/>
        </authorList>
    </citation>
    <scope>NUCLEOTIDE SEQUENCE [LARGE SCALE GENOMIC DNA]</scope>
    <source>
        <strain evidence="2 3">ACD0624</strain>
    </source>
</reference>
<comment type="caution">
    <text evidence="2">The sequence shown here is derived from an EMBL/GenBank/DDBJ whole genome shotgun (WGS) entry which is preliminary data.</text>
</comment>
<dbReference type="EMBL" id="JBBBZM010000027">
    <property type="protein sequence ID" value="KAL0638021.1"/>
    <property type="molecule type" value="Genomic_DNA"/>
</dbReference>
<protein>
    <submittedName>
        <fullName evidence="2">Uncharacterized protein</fullName>
    </submittedName>
</protein>
<sequence>MRTNTDASPNLISHWGGWVRGEERANEQSCVKTGSSDVGERSVLYQFPGEAYRRDIAHQEDIKSPPAPYEDPNLRKYEREHEKYGHIRLSE</sequence>